<name>A0A6J4QTF4_9ACTN</name>
<keyword evidence="1 3" id="KW-0597">Phosphoprotein</keyword>
<organism evidence="7">
    <name type="scientific">uncultured Rubrobacteraceae bacterium</name>
    <dbReference type="NCBI Taxonomy" id="349277"/>
    <lineage>
        <taxon>Bacteria</taxon>
        <taxon>Bacillati</taxon>
        <taxon>Actinomycetota</taxon>
        <taxon>Rubrobacteria</taxon>
        <taxon>Rubrobacterales</taxon>
        <taxon>Rubrobacteraceae</taxon>
        <taxon>environmental samples</taxon>
    </lineage>
</organism>
<protein>
    <recommendedName>
        <fullName evidence="8">Two-component transcriptional response regulator, LuxR family</fullName>
    </recommendedName>
</protein>
<evidence type="ECO:0008006" key="8">
    <source>
        <dbReference type="Google" id="ProtNLM"/>
    </source>
</evidence>
<evidence type="ECO:0000256" key="3">
    <source>
        <dbReference type="PROSITE-ProRule" id="PRU00169"/>
    </source>
</evidence>
<keyword evidence="2" id="KW-0238">DNA-binding</keyword>
<reference evidence="7" key="1">
    <citation type="submission" date="2020-02" db="EMBL/GenBank/DDBJ databases">
        <authorList>
            <person name="Meier V. D."/>
        </authorList>
    </citation>
    <scope>NUCLEOTIDE SEQUENCE</scope>
    <source>
        <strain evidence="7">AVDCRST_MAG01</strain>
    </source>
</reference>
<dbReference type="InterPro" id="IPR039420">
    <property type="entry name" value="WalR-like"/>
</dbReference>
<evidence type="ECO:0000259" key="6">
    <source>
        <dbReference type="PROSITE" id="PS50110"/>
    </source>
</evidence>
<dbReference type="SMART" id="SM00421">
    <property type="entry name" value="HTH_LUXR"/>
    <property type="match status" value="1"/>
</dbReference>
<dbReference type="PROSITE" id="PS50043">
    <property type="entry name" value="HTH_LUXR_2"/>
    <property type="match status" value="1"/>
</dbReference>
<evidence type="ECO:0000256" key="4">
    <source>
        <dbReference type="SAM" id="MobiDB-lite"/>
    </source>
</evidence>
<dbReference type="Pfam" id="PF00196">
    <property type="entry name" value="GerE"/>
    <property type="match status" value="1"/>
</dbReference>
<dbReference type="GO" id="GO:0000160">
    <property type="term" value="P:phosphorelay signal transduction system"/>
    <property type="evidence" value="ECO:0007669"/>
    <property type="project" value="InterPro"/>
</dbReference>
<gene>
    <name evidence="7" type="ORF">AVDCRST_MAG01-01-4997</name>
</gene>
<dbReference type="SUPFAM" id="SSF46894">
    <property type="entry name" value="C-terminal effector domain of the bipartite response regulators"/>
    <property type="match status" value="1"/>
</dbReference>
<accession>A0A6J4QTF4</accession>
<dbReference type="GO" id="GO:0003677">
    <property type="term" value="F:DNA binding"/>
    <property type="evidence" value="ECO:0007669"/>
    <property type="project" value="UniProtKB-KW"/>
</dbReference>
<dbReference type="CDD" id="cd17535">
    <property type="entry name" value="REC_NarL-like"/>
    <property type="match status" value="1"/>
</dbReference>
<dbReference type="PROSITE" id="PS50110">
    <property type="entry name" value="RESPONSE_REGULATORY"/>
    <property type="match status" value="1"/>
</dbReference>
<sequence>MEGNEASGLNEGRTATRLVVVDDHDLAREGIKDMLLDEADIEVVGEAANGREALLVCSRTRPDMLLMDVRMPEMDGLAATSEIKKRYPETSVLMITMHENPDYLLEALKAGAAGYVLKDAPQEEVIGAVRRVREGESPLDSELAARLLRRLAAGEGAKGPRRPAGDPSSGQLTPRELEVLRLMKRGLTNRQIAEELVISLGTAKNHVEHIIAKLGTSDRTQAVVKALELGILDLITEP</sequence>
<evidence type="ECO:0000256" key="2">
    <source>
        <dbReference type="ARBA" id="ARBA00023125"/>
    </source>
</evidence>
<evidence type="ECO:0000313" key="7">
    <source>
        <dbReference type="EMBL" id="CAA9454477.1"/>
    </source>
</evidence>
<dbReference type="InterPro" id="IPR001789">
    <property type="entry name" value="Sig_transdc_resp-reg_receiver"/>
</dbReference>
<dbReference type="AlphaFoldDB" id="A0A6J4QTF4"/>
<dbReference type="Gene3D" id="3.40.50.2300">
    <property type="match status" value="1"/>
</dbReference>
<dbReference type="EMBL" id="CADCUW010000655">
    <property type="protein sequence ID" value="CAA9454477.1"/>
    <property type="molecule type" value="Genomic_DNA"/>
</dbReference>
<dbReference type="Pfam" id="PF00072">
    <property type="entry name" value="Response_reg"/>
    <property type="match status" value="1"/>
</dbReference>
<feature type="domain" description="HTH luxR-type" evidence="5">
    <location>
        <begin position="165"/>
        <end position="230"/>
    </location>
</feature>
<dbReference type="PRINTS" id="PR00038">
    <property type="entry name" value="HTHLUXR"/>
</dbReference>
<feature type="region of interest" description="Disordered" evidence="4">
    <location>
        <begin position="155"/>
        <end position="175"/>
    </location>
</feature>
<dbReference type="InterPro" id="IPR011006">
    <property type="entry name" value="CheY-like_superfamily"/>
</dbReference>
<dbReference type="PANTHER" id="PTHR43214:SF43">
    <property type="entry name" value="TWO-COMPONENT RESPONSE REGULATOR"/>
    <property type="match status" value="1"/>
</dbReference>
<dbReference type="InterPro" id="IPR016032">
    <property type="entry name" value="Sig_transdc_resp-reg_C-effctor"/>
</dbReference>
<proteinExistence type="predicted"/>
<evidence type="ECO:0000259" key="5">
    <source>
        <dbReference type="PROSITE" id="PS50043"/>
    </source>
</evidence>
<dbReference type="InterPro" id="IPR000792">
    <property type="entry name" value="Tscrpt_reg_LuxR_C"/>
</dbReference>
<dbReference type="InterPro" id="IPR058245">
    <property type="entry name" value="NreC/VraR/RcsB-like_REC"/>
</dbReference>
<feature type="domain" description="Response regulatory" evidence="6">
    <location>
        <begin position="17"/>
        <end position="133"/>
    </location>
</feature>
<evidence type="ECO:0000256" key="1">
    <source>
        <dbReference type="ARBA" id="ARBA00022553"/>
    </source>
</evidence>
<dbReference type="SMART" id="SM00448">
    <property type="entry name" value="REC"/>
    <property type="match status" value="1"/>
</dbReference>
<dbReference type="SUPFAM" id="SSF52172">
    <property type="entry name" value="CheY-like"/>
    <property type="match status" value="1"/>
</dbReference>
<dbReference type="PANTHER" id="PTHR43214">
    <property type="entry name" value="TWO-COMPONENT RESPONSE REGULATOR"/>
    <property type="match status" value="1"/>
</dbReference>
<feature type="modified residue" description="4-aspartylphosphate" evidence="3">
    <location>
        <position position="68"/>
    </location>
</feature>
<dbReference type="CDD" id="cd06170">
    <property type="entry name" value="LuxR_C_like"/>
    <property type="match status" value="1"/>
</dbReference>
<dbReference type="GO" id="GO:0006355">
    <property type="term" value="P:regulation of DNA-templated transcription"/>
    <property type="evidence" value="ECO:0007669"/>
    <property type="project" value="InterPro"/>
</dbReference>